<dbReference type="SUPFAM" id="SSF55729">
    <property type="entry name" value="Acyl-CoA N-acyltransferases (Nat)"/>
    <property type="match status" value="1"/>
</dbReference>
<name>E1R8X8_SEDSS</name>
<dbReference type="eggNOG" id="COG0456">
    <property type="taxonomic scope" value="Bacteria"/>
</dbReference>
<dbReference type="OrthoDB" id="6869927at2"/>
<evidence type="ECO:0000259" key="1">
    <source>
        <dbReference type="PROSITE" id="PS51186"/>
    </source>
</evidence>
<reference evidence="2 3" key="1">
    <citation type="journal article" date="2010" name="Stand. Genomic Sci.">
        <title>Complete genome sequence of Spirochaeta smaragdinae type strain (SEBR 4228).</title>
        <authorList>
            <person name="Mavromatis K."/>
            <person name="Yasawong M."/>
            <person name="Chertkov O."/>
            <person name="Lapidus A."/>
            <person name="Lucas S."/>
            <person name="Nolan M."/>
            <person name="Del Rio T.G."/>
            <person name="Tice H."/>
            <person name="Cheng J.F."/>
            <person name="Pitluck S."/>
            <person name="Liolios K."/>
            <person name="Ivanova N."/>
            <person name="Tapia R."/>
            <person name="Han C."/>
            <person name="Bruce D."/>
            <person name="Goodwin L."/>
            <person name="Pati A."/>
            <person name="Chen A."/>
            <person name="Palaniappan K."/>
            <person name="Land M."/>
            <person name="Hauser L."/>
            <person name="Chang Y.J."/>
            <person name="Jeffries C.D."/>
            <person name="Detter J.C."/>
            <person name="Rohde M."/>
            <person name="Brambilla E."/>
            <person name="Spring S."/>
            <person name="Goker M."/>
            <person name="Sikorski J."/>
            <person name="Woyke T."/>
            <person name="Bristow J."/>
            <person name="Eisen J.A."/>
            <person name="Markowitz V."/>
            <person name="Hugenholtz P."/>
            <person name="Klenk H.P."/>
            <person name="Kyrpides N.C."/>
        </authorList>
    </citation>
    <scope>NUCLEOTIDE SEQUENCE [LARGE SCALE GENOMIC DNA]</scope>
    <source>
        <strain evidence="3">DSM 11293 / JCM 15392 / SEBR 4228</strain>
    </source>
</reference>
<proteinExistence type="predicted"/>
<dbReference type="PROSITE" id="PS51186">
    <property type="entry name" value="GNAT"/>
    <property type="match status" value="1"/>
</dbReference>
<gene>
    <name evidence="2" type="ordered locus">Spirs_3862</name>
</gene>
<accession>E1R8X8</accession>
<dbReference type="GO" id="GO:0016747">
    <property type="term" value="F:acyltransferase activity, transferring groups other than amino-acyl groups"/>
    <property type="evidence" value="ECO:0007669"/>
    <property type="project" value="InterPro"/>
</dbReference>
<organism evidence="2 3">
    <name type="scientific">Sediminispirochaeta smaragdinae (strain DSM 11293 / JCM 15392 / SEBR 4228)</name>
    <name type="common">Spirochaeta smaragdinae</name>
    <dbReference type="NCBI Taxonomy" id="573413"/>
    <lineage>
        <taxon>Bacteria</taxon>
        <taxon>Pseudomonadati</taxon>
        <taxon>Spirochaetota</taxon>
        <taxon>Spirochaetia</taxon>
        <taxon>Spirochaetales</taxon>
        <taxon>Spirochaetaceae</taxon>
        <taxon>Sediminispirochaeta</taxon>
    </lineage>
</organism>
<dbReference type="HOGENOM" id="CLU_1642671_0_0_12"/>
<dbReference type="InterPro" id="IPR000182">
    <property type="entry name" value="GNAT_dom"/>
</dbReference>
<evidence type="ECO:0000313" key="2">
    <source>
        <dbReference type="EMBL" id="ADK82947.1"/>
    </source>
</evidence>
<sequence>MIRSYRAEDLASVLDLWGEFDRFHVESDPSRFRIPGDDERLTRHLHYTADAESFLLVADAGSALSGFIAGTFRKTPAVALLRDASIQELHAIFVLPDTRTEAVGSELVRAALALGRTRRAREAVCHIWSFNDPAAAMVRKLGFYRQSSKYAFRFSGLEERM</sequence>
<dbReference type="KEGG" id="ssm:Spirs_3862"/>
<evidence type="ECO:0000313" key="3">
    <source>
        <dbReference type="Proteomes" id="UP000002318"/>
    </source>
</evidence>
<dbReference type="Gene3D" id="3.40.630.30">
    <property type="match status" value="1"/>
</dbReference>
<dbReference type="Pfam" id="PF00583">
    <property type="entry name" value="Acetyltransf_1"/>
    <property type="match status" value="1"/>
</dbReference>
<dbReference type="Proteomes" id="UP000002318">
    <property type="component" value="Chromosome"/>
</dbReference>
<keyword evidence="3" id="KW-1185">Reference proteome</keyword>
<dbReference type="InterPro" id="IPR016181">
    <property type="entry name" value="Acyl_CoA_acyltransferase"/>
</dbReference>
<dbReference type="RefSeq" id="WP_013256406.1">
    <property type="nucleotide sequence ID" value="NC_014364.1"/>
</dbReference>
<dbReference type="STRING" id="573413.Spirs_3862"/>
<feature type="domain" description="N-acetyltransferase" evidence="1">
    <location>
        <begin position="1"/>
        <end position="161"/>
    </location>
</feature>
<dbReference type="AlphaFoldDB" id="E1R8X8"/>
<dbReference type="EMBL" id="CP002116">
    <property type="protein sequence ID" value="ADK82947.1"/>
    <property type="molecule type" value="Genomic_DNA"/>
</dbReference>
<protein>
    <submittedName>
        <fullName evidence="2">GCN5-related N-acetyltransferase</fullName>
    </submittedName>
</protein>